<evidence type="ECO:0000313" key="7">
    <source>
        <dbReference type="EMBL" id="KXO10199.1"/>
    </source>
</evidence>
<dbReference type="PANTHER" id="PTHR36985">
    <property type="entry name" value="TRANSLOCATION AND ASSEMBLY MODULE SUBUNIT TAMB"/>
    <property type="match status" value="1"/>
</dbReference>
<evidence type="ECO:0000256" key="1">
    <source>
        <dbReference type="ARBA" id="ARBA00004167"/>
    </source>
</evidence>
<dbReference type="EMBL" id="LOCO01000007">
    <property type="protein sequence ID" value="KXO10199.1"/>
    <property type="molecule type" value="Genomic_DNA"/>
</dbReference>
<dbReference type="GO" id="GO:0009306">
    <property type="term" value="P:protein secretion"/>
    <property type="evidence" value="ECO:0007669"/>
    <property type="project" value="InterPro"/>
</dbReference>
<reference evidence="8" key="1">
    <citation type="submission" date="2015-12" db="EMBL/GenBank/DDBJ databases">
        <authorList>
            <person name="Lima A."/>
            <person name="Farahani Zayas N."/>
            <person name="Castro Da Silva M.A."/>
            <person name="Cabral A."/>
            <person name="Pessatti M.L."/>
        </authorList>
    </citation>
    <scope>NUCLEOTIDE SEQUENCE [LARGE SCALE GENOMIC DNA]</scope>
    <source>
        <strain evidence="8">LAMA 842</strain>
    </source>
</reference>
<comment type="caution">
    <text evidence="7">The sequence shown here is derived from an EMBL/GenBank/DDBJ whole genome shotgun (WGS) entry which is preliminary data.</text>
</comment>
<dbReference type="RefSeq" id="WP_227510138.1">
    <property type="nucleotide sequence ID" value="NZ_LOCO01000007.1"/>
</dbReference>
<feature type="domain" description="Translocation and assembly module TamB C-terminal" evidence="6">
    <location>
        <begin position="937"/>
        <end position="1259"/>
    </location>
</feature>
<protein>
    <recommendedName>
        <fullName evidence="6">Translocation and assembly module TamB C-terminal domain-containing protein</fullName>
    </recommendedName>
</protein>
<organism evidence="7 8">
    <name type="scientific">Marinobacter excellens LAMA 842</name>
    <dbReference type="NCBI Taxonomy" id="1306954"/>
    <lineage>
        <taxon>Bacteria</taxon>
        <taxon>Pseudomonadati</taxon>
        <taxon>Pseudomonadota</taxon>
        <taxon>Gammaproteobacteria</taxon>
        <taxon>Pseudomonadales</taxon>
        <taxon>Marinobacteraceae</taxon>
        <taxon>Marinobacter</taxon>
    </lineage>
</organism>
<dbReference type="PATRIC" id="fig|1306954.6.peg.3685"/>
<dbReference type="InterPro" id="IPR007452">
    <property type="entry name" value="TamB_C"/>
</dbReference>
<evidence type="ECO:0000256" key="5">
    <source>
        <dbReference type="SAM" id="Phobius"/>
    </source>
</evidence>
<dbReference type="GO" id="GO:0097347">
    <property type="term" value="C:TAM protein secretion complex"/>
    <property type="evidence" value="ECO:0007669"/>
    <property type="project" value="TreeGrafter"/>
</dbReference>
<dbReference type="Pfam" id="PF04357">
    <property type="entry name" value="TamB"/>
    <property type="match status" value="1"/>
</dbReference>
<gene>
    <name evidence="7" type="ORF">J122_1708</name>
</gene>
<keyword evidence="3 5" id="KW-1133">Transmembrane helix</keyword>
<name>A0A137SCN3_9GAMM</name>
<proteinExistence type="predicted"/>
<dbReference type="AlphaFoldDB" id="A0A137SCN3"/>
<comment type="subcellular location">
    <subcellularLocation>
        <location evidence="1">Membrane</location>
        <topology evidence="1">Single-pass membrane protein</topology>
    </subcellularLocation>
</comment>
<evidence type="ECO:0000259" key="6">
    <source>
        <dbReference type="Pfam" id="PF04357"/>
    </source>
</evidence>
<evidence type="ECO:0000256" key="4">
    <source>
        <dbReference type="ARBA" id="ARBA00023136"/>
    </source>
</evidence>
<evidence type="ECO:0000313" key="8">
    <source>
        <dbReference type="Proteomes" id="UP000070282"/>
    </source>
</evidence>
<dbReference type="GO" id="GO:0005886">
    <property type="term" value="C:plasma membrane"/>
    <property type="evidence" value="ECO:0007669"/>
    <property type="project" value="InterPro"/>
</dbReference>
<accession>A0A137SCN3</accession>
<feature type="transmembrane region" description="Helical" evidence="5">
    <location>
        <begin position="27"/>
        <end position="53"/>
    </location>
</feature>
<dbReference type="PANTHER" id="PTHR36985:SF1">
    <property type="entry name" value="TRANSLOCATION AND ASSEMBLY MODULE SUBUNIT TAMB"/>
    <property type="match status" value="1"/>
</dbReference>
<keyword evidence="4 5" id="KW-0472">Membrane</keyword>
<dbReference type="Proteomes" id="UP000070282">
    <property type="component" value="Unassembled WGS sequence"/>
</dbReference>
<sequence length="1259" mass="136520">MTDHPPVPPEQAERQPKKHKKPLRRRWWFWLLLVVALLLFLPLVVVGLILLALHTEKGTAWTIDQIPGLQTEADRGSLLGQWQADRLEWQGYGVGVVVEAPEVDWSPTCLFEKTICLDTLKADRSAVTLQPSESDDERSGDISLPRINLPLAVVIGDVALGPLTVNDGAIWDRFELQSRASGASLELEHVLYQLEEMRVSASGRADMRRDWPLDIDVDVSLPPPSGDDWQVTVNLGGSVRDLRLRGASSGYLNANIQGQVQPLESRLPASIRLESERFLAHHDLPETLTLKNWRLTLDGSLANGFRTRTQALLPGTEGDIQTSIQGLVTTEKVTDLVLSMAGPERGGGEPPGTLEVQGEASWADGLAADVGLALNRFPWYTLVPGVGEPPVSLNRLEGRASYQEDRYQADLDAQVAGPLGDAELKARLDGDTQAVRITQLDMTTGAGSLSGEAELDFSSQLAWQAALVLDQFNPGYWVPVLESRLDGNVTSEGQLQDDALPRMSAGWNLQGRWQGNNARARGQLVSDGREWQVDDLVLVVGENRIEGQGRYGSQLAGDLSILLPEPAMFAEGLAGELEASLQFAGTVDDPTAELVVAGRGLSWQDLLQIEAVDLDASLAKGRVLDAALEINEIRAADQQLESVSLRLEGTRDEHQLTVNASHSEATLLAVFAGALGESLDAWQGALNRGEIDIPGPGQTWQLESPADLAYTEEGKLSLGAHCWRWQDSSVCADDQQLLPDAHIAFQIRQFPTTALEPLLPDTFRWSAHLDADVDLSLTDAGPDGRITLDAGEGTFEFLVLDDWETLSHEGLTVDARLQPSIAELSVALRGPELGDFNAELAVDPMAEERPVQGRFSLNSLDLAFASAFAGVEEIGGQVNGQGEITGPLLRPMIHGELALTNGRFYDPGLPLPLNDVVLVLEFLGDSADISGRWNSNDRSSGQLSGMINWQQEPEIELSIVGDRLPVNVEPYARVEVGPDLTIAFRSGELSVSGRVEVPRGEIEIKGLPESAVSISEDEVIVGVETEEPTIRRMVMDVTVVVGEDRVAFDAFGVTGNLEGTLRIGNDMDTRGALQLVNGQYQAFGQDLELRRARILFVGALTEPYLDIEAVRRVDTVVAGIRLSGPVNAPETEVFSEPSMPQSDALSYIILGRPPQGRGDDGQMAQAALSLGLTQASRLTQGIGDELGIRNLTLETEGSGDEAAVVASGYITDELSLRYGVGIFEPITTVALRYDLGRYFYLEAASGLAASLDIFYTRDF</sequence>
<evidence type="ECO:0000256" key="3">
    <source>
        <dbReference type="ARBA" id="ARBA00022989"/>
    </source>
</evidence>
<keyword evidence="8" id="KW-1185">Reference proteome</keyword>
<evidence type="ECO:0000256" key="2">
    <source>
        <dbReference type="ARBA" id="ARBA00022692"/>
    </source>
</evidence>
<keyword evidence="2 5" id="KW-0812">Transmembrane</keyword>